<feature type="transmembrane region" description="Helical" evidence="10">
    <location>
        <begin position="107"/>
        <end position="125"/>
    </location>
</feature>
<dbReference type="GO" id="GO:0007165">
    <property type="term" value="P:signal transduction"/>
    <property type="evidence" value="ECO:0007669"/>
    <property type="project" value="UniProtKB-KW"/>
</dbReference>
<comment type="similarity">
    <text evidence="10">Belongs to the insect chemoreceptor superfamily. Heteromeric odorant receptor channel (TC 1.A.69) family.</text>
</comment>
<evidence type="ECO:0000256" key="1">
    <source>
        <dbReference type="ARBA" id="ARBA00004651"/>
    </source>
</evidence>
<evidence type="ECO:0000256" key="5">
    <source>
        <dbReference type="ARBA" id="ARBA00022725"/>
    </source>
</evidence>
<dbReference type="GO" id="GO:0007608">
    <property type="term" value="P:sensory perception of smell"/>
    <property type="evidence" value="ECO:0007669"/>
    <property type="project" value="UniProtKB-KW"/>
</dbReference>
<evidence type="ECO:0000256" key="7">
    <source>
        <dbReference type="ARBA" id="ARBA00023136"/>
    </source>
</evidence>
<keyword evidence="6 10" id="KW-1133">Transmembrane helix</keyword>
<sequence length="454" mass="51797">MFTRAEIRQSTKLVLERDDDDDEVQMSKMCNAKSMADFQWALGLNRLSLRMIGVWPEANRDHQRHEVSRLRSMRVPFMMLWLVLAIVLPQTYALAQVYRHLDLVVDNLITNSAALTSVIKLFLLWKNRYVLEPAIRATEDDWSSVSGNDETTARNRFELESMTRQANRARIFTASGYVIMFGCFAGFVFTPLFGIGIRVVNNITDPLDGRFFPLQTYYPYDIAPFPLYELTYASQLLAGSFVGIAFSVPDNFFGALVFHACAQCEILNARLRDILQIGDYCTLDLVEREGERFHRHLRDFVRRHVQIIGFVHSIEKSFNVLVLVQVLCLSVVACFLAFGVIQSIRSDDGNGLAIVQVVTLVATLLNLMIHTFVYCVACELLAQHSMSFFPTVYNFNWFCLRAKHSRPVLIVSMRTRHHLKLTAGKFFDLSLHAYMKILKNTAGYISVLLAVSST</sequence>
<evidence type="ECO:0000256" key="8">
    <source>
        <dbReference type="ARBA" id="ARBA00023170"/>
    </source>
</evidence>
<proteinExistence type="inferred from homology"/>
<keyword evidence="7 10" id="KW-0472">Membrane</keyword>
<comment type="caution">
    <text evidence="11">The sequence shown here is derived from an EMBL/GenBank/DDBJ whole genome shotgun (WGS) entry which is preliminary data.</text>
</comment>
<feature type="transmembrane region" description="Helical" evidence="10">
    <location>
        <begin position="75"/>
        <end position="95"/>
    </location>
</feature>
<feature type="transmembrane region" description="Helical" evidence="10">
    <location>
        <begin position="320"/>
        <end position="341"/>
    </location>
</feature>
<dbReference type="Pfam" id="PF02949">
    <property type="entry name" value="7tm_6"/>
    <property type="match status" value="1"/>
</dbReference>
<protein>
    <recommendedName>
        <fullName evidence="10">Odorant receptor</fullName>
    </recommendedName>
</protein>
<keyword evidence="2" id="KW-1003">Cell membrane</keyword>
<feature type="transmembrane region" description="Helical" evidence="10">
    <location>
        <begin position="171"/>
        <end position="197"/>
    </location>
</feature>
<keyword evidence="8 10" id="KW-0675">Receptor</keyword>
<dbReference type="Proteomes" id="UP001627154">
    <property type="component" value="Unassembled WGS sequence"/>
</dbReference>
<dbReference type="PANTHER" id="PTHR21137:SF35">
    <property type="entry name" value="ODORANT RECEPTOR 19A-RELATED"/>
    <property type="match status" value="1"/>
</dbReference>
<keyword evidence="4 10" id="KW-0812">Transmembrane</keyword>
<dbReference type="PANTHER" id="PTHR21137">
    <property type="entry name" value="ODORANT RECEPTOR"/>
    <property type="match status" value="1"/>
</dbReference>
<evidence type="ECO:0000256" key="10">
    <source>
        <dbReference type="RuleBase" id="RU351113"/>
    </source>
</evidence>
<keyword evidence="9 10" id="KW-0807">Transducer</keyword>
<dbReference type="InterPro" id="IPR004117">
    <property type="entry name" value="7tm6_olfct_rcpt"/>
</dbReference>
<gene>
    <name evidence="11" type="ORF">TKK_005493</name>
</gene>
<name>A0ABD2X7M4_9HYME</name>
<feature type="transmembrane region" description="Helical" evidence="10">
    <location>
        <begin position="236"/>
        <end position="262"/>
    </location>
</feature>
<organism evidence="11 12">
    <name type="scientific">Trichogramma kaykai</name>
    <dbReference type="NCBI Taxonomy" id="54128"/>
    <lineage>
        <taxon>Eukaryota</taxon>
        <taxon>Metazoa</taxon>
        <taxon>Ecdysozoa</taxon>
        <taxon>Arthropoda</taxon>
        <taxon>Hexapoda</taxon>
        <taxon>Insecta</taxon>
        <taxon>Pterygota</taxon>
        <taxon>Neoptera</taxon>
        <taxon>Endopterygota</taxon>
        <taxon>Hymenoptera</taxon>
        <taxon>Apocrita</taxon>
        <taxon>Proctotrupomorpha</taxon>
        <taxon>Chalcidoidea</taxon>
        <taxon>Trichogrammatidae</taxon>
        <taxon>Trichogramma</taxon>
    </lineage>
</organism>
<dbReference type="EMBL" id="JBJJXI010000046">
    <property type="protein sequence ID" value="KAL3401363.1"/>
    <property type="molecule type" value="Genomic_DNA"/>
</dbReference>
<accession>A0ABD2X7M4</accession>
<evidence type="ECO:0000256" key="6">
    <source>
        <dbReference type="ARBA" id="ARBA00022989"/>
    </source>
</evidence>
<dbReference type="GO" id="GO:0005886">
    <property type="term" value="C:plasma membrane"/>
    <property type="evidence" value="ECO:0007669"/>
    <property type="project" value="UniProtKB-SubCell"/>
</dbReference>
<comment type="subcellular location">
    <subcellularLocation>
        <location evidence="1 10">Cell membrane</location>
        <topology evidence="1 10">Multi-pass membrane protein</topology>
    </subcellularLocation>
</comment>
<keyword evidence="12" id="KW-1185">Reference proteome</keyword>
<keyword evidence="3 10" id="KW-0716">Sensory transduction</keyword>
<evidence type="ECO:0000313" key="11">
    <source>
        <dbReference type="EMBL" id="KAL3401363.1"/>
    </source>
</evidence>
<comment type="caution">
    <text evidence="10">Lacks conserved residue(s) required for the propagation of feature annotation.</text>
</comment>
<dbReference type="AlphaFoldDB" id="A0ABD2X7M4"/>
<evidence type="ECO:0000256" key="3">
    <source>
        <dbReference type="ARBA" id="ARBA00022606"/>
    </source>
</evidence>
<keyword evidence="5 10" id="KW-0552">Olfaction</keyword>
<evidence type="ECO:0000256" key="4">
    <source>
        <dbReference type="ARBA" id="ARBA00022692"/>
    </source>
</evidence>
<reference evidence="11 12" key="1">
    <citation type="journal article" date="2024" name="bioRxiv">
        <title>A reference genome for Trichogramma kaykai: A tiny desert-dwelling parasitoid wasp with competing sex-ratio distorters.</title>
        <authorList>
            <person name="Culotta J."/>
            <person name="Lindsey A.R."/>
        </authorList>
    </citation>
    <scope>NUCLEOTIDE SEQUENCE [LARGE SCALE GENOMIC DNA]</scope>
    <source>
        <strain evidence="11 12">KSX58</strain>
    </source>
</reference>
<feature type="transmembrane region" description="Helical" evidence="10">
    <location>
        <begin position="353"/>
        <end position="377"/>
    </location>
</feature>
<evidence type="ECO:0000256" key="2">
    <source>
        <dbReference type="ARBA" id="ARBA00022475"/>
    </source>
</evidence>
<evidence type="ECO:0000256" key="9">
    <source>
        <dbReference type="ARBA" id="ARBA00023224"/>
    </source>
</evidence>
<evidence type="ECO:0000313" key="12">
    <source>
        <dbReference type="Proteomes" id="UP001627154"/>
    </source>
</evidence>